<sequence length="176" mass="19984">MVGTFVSCKKDEKLAIANPTQIDLYFPLSDFLQKSIEKLEFAEVVKEIHFNDDTEIVDFSLDSLTWRQELDFFFQSDINKAALATSYETKEEAGLLIHQLKPNEKGNIKSIKVRKQSGKVVSITILSVISNMFYNSTVEGMITLDDNEEVSSYEMSGDQKVWFLSGTKLHVEGKVK</sequence>
<comment type="caution">
    <text evidence="1">The sequence shown here is derived from an EMBL/GenBank/DDBJ whole genome shotgun (WGS) entry which is preliminary data.</text>
</comment>
<organism evidence="1 2">
    <name type="scientific">Cyclobacterium qasimii</name>
    <dbReference type="NCBI Taxonomy" id="1350429"/>
    <lineage>
        <taxon>Bacteria</taxon>
        <taxon>Pseudomonadati</taxon>
        <taxon>Bacteroidota</taxon>
        <taxon>Cytophagia</taxon>
        <taxon>Cytophagales</taxon>
        <taxon>Cyclobacteriaceae</taxon>
        <taxon>Cyclobacterium</taxon>
    </lineage>
</organism>
<protein>
    <submittedName>
        <fullName evidence="1">Uncharacterized protein</fullName>
    </submittedName>
</protein>
<keyword evidence="2" id="KW-1185">Reference proteome</keyword>
<gene>
    <name evidence="1" type="ORF">CQA01_18770</name>
</gene>
<evidence type="ECO:0000313" key="1">
    <source>
        <dbReference type="EMBL" id="GEO21343.1"/>
    </source>
</evidence>
<proteinExistence type="predicted"/>
<dbReference type="EMBL" id="BJYV01000007">
    <property type="protein sequence ID" value="GEO21343.1"/>
    <property type="molecule type" value="Genomic_DNA"/>
</dbReference>
<name>A0A512CAV9_9BACT</name>
<evidence type="ECO:0000313" key="2">
    <source>
        <dbReference type="Proteomes" id="UP000321301"/>
    </source>
</evidence>
<reference evidence="1 2" key="1">
    <citation type="submission" date="2019-07" db="EMBL/GenBank/DDBJ databases">
        <title>Whole genome shotgun sequence of Cyclobacterium qasimii NBRC 106168.</title>
        <authorList>
            <person name="Hosoyama A."/>
            <person name="Uohara A."/>
            <person name="Ohji S."/>
            <person name="Ichikawa N."/>
        </authorList>
    </citation>
    <scope>NUCLEOTIDE SEQUENCE [LARGE SCALE GENOMIC DNA]</scope>
    <source>
        <strain evidence="1 2">NBRC 106168</strain>
    </source>
</reference>
<accession>A0A512CAV9</accession>
<dbReference type="AlphaFoldDB" id="A0A512CAV9"/>
<dbReference type="Proteomes" id="UP000321301">
    <property type="component" value="Unassembled WGS sequence"/>
</dbReference>